<evidence type="ECO:0000313" key="1">
    <source>
        <dbReference type="EMBL" id="KAK4106681.1"/>
    </source>
</evidence>
<dbReference type="AlphaFoldDB" id="A0AAN6QFX8"/>
<protein>
    <submittedName>
        <fullName evidence="1">Uncharacterized protein</fullName>
    </submittedName>
</protein>
<comment type="caution">
    <text evidence="1">The sequence shown here is derived from an EMBL/GenBank/DDBJ whole genome shotgun (WGS) entry which is preliminary data.</text>
</comment>
<reference evidence="1" key="1">
    <citation type="journal article" date="2023" name="Mol. Phylogenet. Evol.">
        <title>Genome-scale phylogeny and comparative genomics of the fungal order Sordariales.</title>
        <authorList>
            <person name="Hensen N."/>
            <person name="Bonometti L."/>
            <person name="Westerberg I."/>
            <person name="Brannstrom I.O."/>
            <person name="Guillou S."/>
            <person name="Cros-Aarteil S."/>
            <person name="Calhoun S."/>
            <person name="Haridas S."/>
            <person name="Kuo A."/>
            <person name="Mondo S."/>
            <person name="Pangilinan J."/>
            <person name="Riley R."/>
            <person name="LaButti K."/>
            <person name="Andreopoulos B."/>
            <person name="Lipzen A."/>
            <person name="Chen C."/>
            <person name="Yan M."/>
            <person name="Daum C."/>
            <person name="Ng V."/>
            <person name="Clum A."/>
            <person name="Steindorff A."/>
            <person name="Ohm R.A."/>
            <person name="Martin F."/>
            <person name="Silar P."/>
            <person name="Natvig D.O."/>
            <person name="Lalanne C."/>
            <person name="Gautier V."/>
            <person name="Ament-Velasquez S.L."/>
            <person name="Kruys A."/>
            <person name="Hutchinson M.I."/>
            <person name="Powell A.J."/>
            <person name="Barry K."/>
            <person name="Miller A.N."/>
            <person name="Grigoriev I.V."/>
            <person name="Debuchy R."/>
            <person name="Gladieux P."/>
            <person name="Hiltunen Thoren M."/>
            <person name="Johannesson H."/>
        </authorList>
    </citation>
    <scope>NUCLEOTIDE SEQUENCE</scope>
    <source>
        <strain evidence="1">CBS 757.83</strain>
    </source>
</reference>
<sequence length="144" mass="15796">MSRKWSTIPGVFSEVSFAHTDPVPANCTRPRLKLSASLTVPKAAECSASVCCPGRLSKPGSPGVGRTGTDNYTVLCRVRRSRYHPYLQHLQLAGPRWMTCCGLRARPVACQIHASRCMRGWLQRAWLSLPLRDGVEGGFVSPDS</sequence>
<dbReference type="Proteomes" id="UP001305647">
    <property type="component" value="Unassembled WGS sequence"/>
</dbReference>
<name>A0AAN6QFX8_9PEZI</name>
<organism evidence="1 2">
    <name type="scientific">Parathielavia hyrcaniae</name>
    <dbReference type="NCBI Taxonomy" id="113614"/>
    <lineage>
        <taxon>Eukaryota</taxon>
        <taxon>Fungi</taxon>
        <taxon>Dikarya</taxon>
        <taxon>Ascomycota</taxon>
        <taxon>Pezizomycotina</taxon>
        <taxon>Sordariomycetes</taxon>
        <taxon>Sordariomycetidae</taxon>
        <taxon>Sordariales</taxon>
        <taxon>Chaetomiaceae</taxon>
        <taxon>Parathielavia</taxon>
    </lineage>
</organism>
<keyword evidence="2" id="KW-1185">Reference proteome</keyword>
<gene>
    <name evidence="1" type="ORF">N658DRAFT_27009</name>
</gene>
<dbReference type="EMBL" id="MU863624">
    <property type="protein sequence ID" value="KAK4106681.1"/>
    <property type="molecule type" value="Genomic_DNA"/>
</dbReference>
<reference evidence="1" key="2">
    <citation type="submission" date="2023-05" db="EMBL/GenBank/DDBJ databases">
        <authorList>
            <consortium name="Lawrence Berkeley National Laboratory"/>
            <person name="Steindorff A."/>
            <person name="Hensen N."/>
            <person name="Bonometti L."/>
            <person name="Westerberg I."/>
            <person name="Brannstrom I.O."/>
            <person name="Guillou S."/>
            <person name="Cros-Aarteil S."/>
            <person name="Calhoun S."/>
            <person name="Haridas S."/>
            <person name="Kuo A."/>
            <person name="Mondo S."/>
            <person name="Pangilinan J."/>
            <person name="Riley R."/>
            <person name="Labutti K."/>
            <person name="Andreopoulos B."/>
            <person name="Lipzen A."/>
            <person name="Chen C."/>
            <person name="Yanf M."/>
            <person name="Daum C."/>
            <person name="Ng V."/>
            <person name="Clum A."/>
            <person name="Ohm R."/>
            <person name="Martin F."/>
            <person name="Silar P."/>
            <person name="Natvig D."/>
            <person name="Lalanne C."/>
            <person name="Gautier V."/>
            <person name="Ament-Velasquez S.L."/>
            <person name="Kruys A."/>
            <person name="Hutchinson M.I."/>
            <person name="Powell A.J."/>
            <person name="Barry K."/>
            <person name="Miller A.N."/>
            <person name="Grigoriev I.V."/>
            <person name="Debuchy R."/>
            <person name="Gladieux P."/>
            <person name="Thoren M.H."/>
            <person name="Johannesson H."/>
        </authorList>
    </citation>
    <scope>NUCLEOTIDE SEQUENCE</scope>
    <source>
        <strain evidence="1">CBS 757.83</strain>
    </source>
</reference>
<evidence type="ECO:0000313" key="2">
    <source>
        <dbReference type="Proteomes" id="UP001305647"/>
    </source>
</evidence>
<accession>A0AAN6QFX8</accession>
<proteinExistence type="predicted"/>